<gene>
    <name evidence="1" type="ORF">BON30_16460</name>
</gene>
<reference evidence="2" key="1">
    <citation type="submission" date="2016-11" db="EMBL/GenBank/DDBJ databases">
        <authorList>
            <person name="Shukria A."/>
            <person name="Stevens D.C."/>
        </authorList>
    </citation>
    <scope>NUCLEOTIDE SEQUENCE [LARGE SCALE GENOMIC DNA]</scope>
    <source>
        <strain evidence="2">Cbfe23</strain>
    </source>
</reference>
<proteinExistence type="predicted"/>
<evidence type="ECO:0008006" key="3">
    <source>
        <dbReference type="Google" id="ProtNLM"/>
    </source>
</evidence>
<accession>A0A1L9BA41</accession>
<reference evidence="1 2" key="2">
    <citation type="submission" date="2016-12" db="EMBL/GenBank/DDBJ databases">
        <title>Draft Genome Sequence of Cystobacter ferrugineus Strain Cbfe23.</title>
        <authorList>
            <person name="Akbar S."/>
            <person name="Dowd S.E."/>
            <person name="Stevens D.C."/>
        </authorList>
    </citation>
    <scope>NUCLEOTIDE SEQUENCE [LARGE SCALE GENOMIC DNA]</scope>
    <source>
        <strain evidence="1 2">Cbfe23</strain>
    </source>
</reference>
<name>A0A1L9BA41_9BACT</name>
<dbReference type="Proteomes" id="UP000182229">
    <property type="component" value="Unassembled WGS sequence"/>
</dbReference>
<dbReference type="EMBL" id="MPIN01000004">
    <property type="protein sequence ID" value="OJH39136.1"/>
    <property type="molecule type" value="Genomic_DNA"/>
</dbReference>
<dbReference type="RefSeq" id="WP_071899306.1">
    <property type="nucleotide sequence ID" value="NZ_MPIN01000004.1"/>
</dbReference>
<organism evidence="1 2">
    <name type="scientific">Cystobacter ferrugineus</name>
    <dbReference type="NCBI Taxonomy" id="83449"/>
    <lineage>
        <taxon>Bacteria</taxon>
        <taxon>Pseudomonadati</taxon>
        <taxon>Myxococcota</taxon>
        <taxon>Myxococcia</taxon>
        <taxon>Myxococcales</taxon>
        <taxon>Cystobacterineae</taxon>
        <taxon>Archangiaceae</taxon>
        <taxon>Cystobacter</taxon>
    </lineage>
</organism>
<dbReference type="AlphaFoldDB" id="A0A1L9BA41"/>
<dbReference type="OrthoDB" id="570199at2"/>
<sequence>MSKLVELIRESKSAKKEEMVPTTLRLPVKLNSYVEGLADQLSLSKQEMLLRLVEEGVNAAENELKLDDREEERKKQAAEREMQGKCSFHVLNTNKRHSVEDHEWMIREGVAAAFYDPWKYNIDRLKKGDVVFLYENGVGIVAYGTATGEVLVADHDDDRDETHYQKLQDFKRLSSKPLPAAEIKKTLSRNVVFLRTMSAMPDGQKVLDKLATYERT</sequence>
<dbReference type="STRING" id="83449.BON30_16460"/>
<keyword evidence="2" id="KW-1185">Reference proteome</keyword>
<evidence type="ECO:0000313" key="2">
    <source>
        <dbReference type="Proteomes" id="UP000182229"/>
    </source>
</evidence>
<protein>
    <recommendedName>
        <fullName evidence="3">EVE domain-containing protein</fullName>
    </recommendedName>
</protein>
<comment type="caution">
    <text evidence="1">The sequence shown here is derived from an EMBL/GenBank/DDBJ whole genome shotgun (WGS) entry which is preliminary data.</text>
</comment>
<evidence type="ECO:0000313" key="1">
    <source>
        <dbReference type="EMBL" id="OJH39136.1"/>
    </source>
</evidence>